<dbReference type="GO" id="GO:0004674">
    <property type="term" value="F:protein serine/threonine kinase activity"/>
    <property type="evidence" value="ECO:0007669"/>
    <property type="project" value="UniProtKB-KW"/>
</dbReference>
<dbReference type="InterPro" id="IPR000719">
    <property type="entry name" value="Prot_kinase_dom"/>
</dbReference>
<keyword evidence="10 16" id="KW-0067">ATP-binding</keyword>
<dbReference type="InterPro" id="IPR036936">
    <property type="entry name" value="CRIB_dom_sf"/>
</dbReference>
<dbReference type="InterPro" id="IPR033923">
    <property type="entry name" value="PAK_BD"/>
</dbReference>
<evidence type="ECO:0000256" key="13">
    <source>
        <dbReference type="ARBA" id="ARBA00023157"/>
    </source>
</evidence>
<dbReference type="Gene3D" id="3.30.200.20">
    <property type="entry name" value="Phosphorylase Kinase, domain 1"/>
    <property type="match status" value="1"/>
</dbReference>
<gene>
    <name evidence="21" type="ORF">COCON_G00013820</name>
</gene>
<dbReference type="SUPFAM" id="SSF48113">
    <property type="entry name" value="Heme-dependent peroxidases"/>
    <property type="match status" value="1"/>
</dbReference>
<feature type="binding site" evidence="16">
    <location>
        <position position="1194"/>
    </location>
    <ligand>
        <name>ATP</name>
        <dbReference type="ChEBI" id="CHEBI:30616"/>
    </ligand>
</feature>
<evidence type="ECO:0000256" key="8">
    <source>
        <dbReference type="ARBA" id="ARBA00022741"/>
    </source>
</evidence>
<comment type="cofactor">
    <cofactor evidence="1">
        <name>heme b</name>
        <dbReference type="ChEBI" id="CHEBI:60344"/>
    </cofactor>
</comment>
<feature type="domain" description="CRIB" evidence="20">
    <location>
        <begin position="767"/>
        <end position="780"/>
    </location>
</feature>
<dbReference type="PROSITE" id="PS50292">
    <property type="entry name" value="PEROXIDASE_3"/>
    <property type="match status" value="1"/>
</dbReference>
<keyword evidence="5" id="KW-0808">Transferase</keyword>
<name>A0A9Q1E317_CONCO</name>
<dbReference type="InterPro" id="IPR017441">
    <property type="entry name" value="Protein_kinase_ATP_BS"/>
</dbReference>
<dbReference type="Gene3D" id="3.90.810.10">
    <property type="entry name" value="CRIB domain"/>
    <property type="match status" value="1"/>
</dbReference>
<dbReference type="GO" id="GO:0006979">
    <property type="term" value="P:response to oxidative stress"/>
    <property type="evidence" value="ECO:0007669"/>
    <property type="project" value="InterPro"/>
</dbReference>
<evidence type="ECO:0000256" key="6">
    <source>
        <dbReference type="ARBA" id="ARBA00022723"/>
    </source>
</evidence>
<dbReference type="GO" id="GO:0004601">
    <property type="term" value="F:peroxidase activity"/>
    <property type="evidence" value="ECO:0007669"/>
    <property type="project" value="InterPro"/>
</dbReference>
<evidence type="ECO:0000256" key="4">
    <source>
        <dbReference type="ARBA" id="ARBA00022617"/>
    </source>
</evidence>
<evidence type="ECO:0000259" key="19">
    <source>
        <dbReference type="PROSITE" id="PS50011"/>
    </source>
</evidence>
<evidence type="ECO:0000259" key="20">
    <source>
        <dbReference type="PROSITE" id="PS50108"/>
    </source>
</evidence>
<dbReference type="InterPro" id="IPR000095">
    <property type="entry name" value="CRIB_dom"/>
</dbReference>
<dbReference type="GO" id="GO:0020037">
    <property type="term" value="F:heme binding"/>
    <property type="evidence" value="ECO:0007669"/>
    <property type="project" value="InterPro"/>
</dbReference>
<dbReference type="FunFam" id="3.30.200.20:FF:000705">
    <property type="entry name" value="Non-specific serine/threonine protein kinase"/>
    <property type="match status" value="1"/>
</dbReference>
<keyword evidence="4 15" id="KW-0349">Heme</keyword>
<dbReference type="Gene3D" id="1.10.640.10">
    <property type="entry name" value="Haem peroxidase domain superfamily, animal type"/>
    <property type="match status" value="1"/>
</dbReference>
<dbReference type="GO" id="GO:0005615">
    <property type="term" value="C:extracellular space"/>
    <property type="evidence" value="ECO:0007669"/>
    <property type="project" value="TreeGrafter"/>
</dbReference>
<feature type="region of interest" description="Disordered" evidence="17">
    <location>
        <begin position="975"/>
        <end position="1038"/>
    </location>
</feature>
<proteinExistence type="inferred from homology"/>
<keyword evidence="22" id="KW-1185">Reference proteome</keyword>
<evidence type="ECO:0000313" key="22">
    <source>
        <dbReference type="Proteomes" id="UP001152803"/>
    </source>
</evidence>
<dbReference type="Gene3D" id="1.10.510.10">
    <property type="entry name" value="Transferase(Phosphotransferase) domain 1"/>
    <property type="match status" value="1"/>
</dbReference>
<feature type="domain" description="Protein kinase" evidence="19">
    <location>
        <begin position="1164"/>
        <end position="1415"/>
    </location>
</feature>
<feature type="chain" id="PRO_5040351303" description="non-specific serine/threonine protein kinase" evidence="18">
    <location>
        <begin position="24"/>
        <end position="1432"/>
    </location>
</feature>
<dbReference type="GO" id="GO:0046872">
    <property type="term" value="F:metal ion binding"/>
    <property type="evidence" value="ECO:0007669"/>
    <property type="project" value="UniProtKB-KW"/>
</dbReference>
<feature type="compositionally biased region" description="Pro residues" evidence="17">
    <location>
        <begin position="1116"/>
        <end position="1129"/>
    </location>
</feature>
<protein>
    <recommendedName>
        <fullName evidence="2">non-specific serine/threonine protein kinase</fullName>
        <ecNumber evidence="2">2.7.11.1</ecNumber>
    </recommendedName>
</protein>
<keyword evidence="3" id="KW-0723">Serine/threonine-protein kinase</keyword>
<comment type="caution">
    <text evidence="21">The sequence shown here is derived from an EMBL/GenBank/DDBJ whole genome shotgun (WGS) entry which is preliminary data.</text>
</comment>
<dbReference type="SUPFAM" id="SSF56112">
    <property type="entry name" value="Protein kinase-like (PK-like)"/>
    <property type="match status" value="1"/>
</dbReference>
<evidence type="ECO:0000256" key="10">
    <source>
        <dbReference type="ARBA" id="ARBA00022840"/>
    </source>
</evidence>
<sequence length="1432" mass="158562">MAINIKVFTYSLISCVLLLSLSSQEGSNYQKKLGQGTSPLFTFRSTPGAGNMAPLHTTHRERRESPVQSAVPGFLFRRQADPEMLEQSRAAQRLEWTLRDLKDRVKHRATRDAKASEFPTLKEVELVMNLSGCHRPIPKNSCPTDRQSRKYRTISGVCNNRDHPSWGTANIALARWLPSEYEDAEQSPRGWSKSPLYRGFPLPLVREVSNVVMRDSGGGLVEDETYSQMLVDWGQYVAHDIAFTPQSAKQAADPAQPDCSCTCENTNLCFPIQVPPGDRLSGQRDCLPFVRSSPACPSGDGDVTSLLLDLRAGLPREQANGFTSFLDASTVYGSSSTLELRLRDLSSRFGGLDVNAHFTDRGQAHLPFVPHPPHACLSDPGGPPGERGECFLAGDSRVNEVLSLTAIHTLWVREHNRLGNALKSLNPHWSTETTYQETRKIIGALHQIITFRDYIPKVLGPEAFSQYVGTYRGYNSSVNPAVSNIFATAAFRFGHATVSAMLRRLNESFQEHELYPSLHLHQSFFSPWRLLREGGLDPVLRGMLGKPALAVTPDHLMTSELTQRLLVLSAPGSLDLTALNLQRGRDHGLAGYNDWRLFCGLERVETLAEIGSVISDPALVKKVMDLYGHPSNIDVWLGGLLEDHLPGGRTGPLFACLIGKQMKALRDGDRFWWENNGVFTQAQKRELQRHSLSRVICDGSGVREVPSDPFQKARYPHDFLSCDNIPSMNLEAWRDGASKAANGICDDPCKTAAFVDMFGKRKKQLEISEPSNFEHRVHTDFNAEEQTFTGLPQQWQTLLDDTANRPKPVVDPAFITSVQLSPMKVTVRGGKLEKDGNLNGLMEEFDSVSVSPSLQHQASLCPDSSVTEENGVPASSSILRQGYGVGGMECGAGAGAGARGGPAAVRRSLSVRENGYTARSPFYPDAMPGKPSLVSGQHDYGAILSAMLAPEARGRHRASTGGSFRDYDYWRGGAPLENHKKRPNSSYFTEGSPQPTARQRSQSQSGSGLQEMDTPCGVSPYKSRPDGRPYSSHTHPCLSETVTTPYRMLMGRDSGPFRDSGVEFFPRGSVRLPQSRAHPSGASAPHPALLQHKPSPYLHPPSQPSPSYTPPGAYSRPPPSYPLQGPYPPPSWVSGSDRVARVSHEQFRAALQLVVSPGDPRDYLADFVKIGEGSTGVVFIATETHSGKRVAVKKMDLRKQQRRELLFNEVVIMKDYHHKNVVDLYDSYVVDDELWVVMEFLEGGALTDIVTHTRMNEEQIATVCLSVLRALSYLHTQGVIHRDIKSDSILLTSDGRIKLSDFGFCARVSGEVQKRRSLVGTPYWMAPEVISRVPYGPEVDIWSLGVMIIEMVDGEPPYFNEPPLQAMRRIRDNLPPRLKDSQKVSPILRAFLDLMLVREPSQRATAQELLRHPFLKLSGTSSCILPLMRHFR</sequence>
<feature type="compositionally biased region" description="Low complexity" evidence="17">
    <location>
        <begin position="998"/>
        <end position="1010"/>
    </location>
</feature>
<dbReference type="GO" id="GO:0005524">
    <property type="term" value="F:ATP binding"/>
    <property type="evidence" value="ECO:0007669"/>
    <property type="project" value="UniProtKB-UniRule"/>
</dbReference>
<feature type="signal peptide" evidence="18">
    <location>
        <begin position="1"/>
        <end position="23"/>
    </location>
</feature>
<evidence type="ECO:0000256" key="17">
    <source>
        <dbReference type="SAM" id="MobiDB-lite"/>
    </source>
</evidence>
<reference evidence="21" key="1">
    <citation type="journal article" date="2023" name="Science">
        <title>Genome structures resolve the early diversification of teleost fishes.</title>
        <authorList>
            <person name="Parey E."/>
            <person name="Louis A."/>
            <person name="Montfort J."/>
            <person name="Bouchez O."/>
            <person name="Roques C."/>
            <person name="Iampietro C."/>
            <person name="Lluch J."/>
            <person name="Castinel A."/>
            <person name="Donnadieu C."/>
            <person name="Desvignes T."/>
            <person name="Floi Bucao C."/>
            <person name="Jouanno E."/>
            <person name="Wen M."/>
            <person name="Mejri S."/>
            <person name="Dirks R."/>
            <person name="Jansen H."/>
            <person name="Henkel C."/>
            <person name="Chen W.J."/>
            <person name="Zahm M."/>
            <person name="Cabau C."/>
            <person name="Klopp C."/>
            <person name="Thompson A.W."/>
            <person name="Robinson-Rechavi M."/>
            <person name="Braasch I."/>
            <person name="Lecointre G."/>
            <person name="Bobe J."/>
            <person name="Postlethwait J.H."/>
            <person name="Berthelot C."/>
            <person name="Roest Crollius H."/>
            <person name="Guiguen Y."/>
        </authorList>
    </citation>
    <scope>NUCLEOTIDE SEQUENCE</scope>
    <source>
        <strain evidence="21">Concon-B</strain>
    </source>
</reference>
<evidence type="ECO:0000256" key="1">
    <source>
        <dbReference type="ARBA" id="ARBA00001970"/>
    </source>
</evidence>
<evidence type="ECO:0000256" key="7">
    <source>
        <dbReference type="ARBA" id="ARBA00022729"/>
    </source>
</evidence>
<feature type="binding site" description="axial binding residue" evidence="15">
    <location>
        <position position="495"/>
    </location>
    <ligand>
        <name>heme b</name>
        <dbReference type="ChEBI" id="CHEBI:60344"/>
    </ligand>
    <ligandPart>
        <name>Fe</name>
        <dbReference type="ChEBI" id="CHEBI:18248"/>
    </ligandPart>
</feature>
<dbReference type="PROSITE" id="PS50011">
    <property type="entry name" value="PROTEIN_KINASE_DOM"/>
    <property type="match status" value="1"/>
</dbReference>
<keyword evidence="13" id="KW-1015">Disulfide bond</keyword>
<dbReference type="PANTHER" id="PTHR11475">
    <property type="entry name" value="OXIDASE/PEROXIDASE"/>
    <property type="match status" value="1"/>
</dbReference>
<keyword evidence="6 15" id="KW-0479">Metal-binding</keyword>
<feature type="compositionally biased region" description="Polar residues" evidence="17">
    <location>
        <begin position="984"/>
        <end position="997"/>
    </location>
</feature>
<dbReference type="Pfam" id="PF00069">
    <property type="entry name" value="Pkinase"/>
    <property type="match status" value="1"/>
</dbReference>
<dbReference type="InterPro" id="IPR037120">
    <property type="entry name" value="Haem_peroxidase_sf_animal"/>
</dbReference>
<keyword evidence="8 16" id="KW-0547">Nucleotide-binding</keyword>
<accession>A0A9Q1E317</accession>
<evidence type="ECO:0000313" key="21">
    <source>
        <dbReference type="EMBL" id="KAJ8288723.1"/>
    </source>
</evidence>
<keyword evidence="11" id="KW-0560">Oxidoreductase</keyword>
<evidence type="ECO:0000256" key="18">
    <source>
        <dbReference type="SAM" id="SignalP"/>
    </source>
</evidence>
<dbReference type="PRINTS" id="PR00457">
    <property type="entry name" value="ANPEROXIDASE"/>
</dbReference>
<dbReference type="Pfam" id="PF00786">
    <property type="entry name" value="PBD"/>
    <property type="match status" value="1"/>
</dbReference>
<dbReference type="InterPro" id="IPR010255">
    <property type="entry name" value="Haem_peroxidase_sf"/>
</dbReference>
<comment type="similarity">
    <text evidence="14">Belongs to the peroxidase family. XPO subfamily.</text>
</comment>
<evidence type="ECO:0000256" key="5">
    <source>
        <dbReference type="ARBA" id="ARBA00022679"/>
    </source>
</evidence>
<dbReference type="PANTHER" id="PTHR11475:SF60">
    <property type="entry name" value="THYROID PEROXIDASE"/>
    <property type="match status" value="1"/>
</dbReference>
<evidence type="ECO:0000256" key="3">
    <source>
        <dbReference type="ARBA" id="ARBA00022527"/>
    </source>
</evidence>
<dbReference type="FunFam" id="1.10.640.10:FF:000001">
    <property type="entry name" value="Peroxidasin homolog"/>
    <property type="match status" value="1"/>
</dbReference>
<dbReference type="InterPro" id="IPR019791">
    <property type="entry name" value="Haem_peroxidase_animal"/>
</dbReference>
<organism evidence="21 22">
    <name type="scientific">Conger conger</name>
    <name type="common">Conger eel</name>
    <name type="synonym">Muraena conger</name>
    <dbReference type="NCBI Taxonomy" id="82655"/>
    <lineage>
        <taxon>Eukaryota</taxon>
        <taxon>Metazoa</taxon>
        <taxon>Chordata</taxon>
        <taxon>Craniata</taxon>
        <taxon>Vertebrata</taxon>
        <taxon>Euteleostomi</taxon>
        <taxon>Actinopterygii</taxon>
        <taxon>Neopterygii</taxon>
        <taxon>Teleostei</taxon>
        <taxon>Anguilliformes</taxon>
        <taxon>Congridae</taxon>
        <taxon>Conger</taxon>
    </lineage>
</organism>
<evidence type="ECO:0000256" key="11">
    <source>
        <dbReference type="ARBA" id="ARBA00023002"/>
    </source>
</evidence>
<evidence type="ECO:0000256" key="2">
    <source>
        <dbReference type="ARBA" id="ARBA00012513"/>
    </source>
</evidence>
<keyword evidence="12 15" id="KW-0408">Iron</keyword>
<dbReference type="EC" id="2.7.11.1" evidence="2"/>
<dbReference type="PROSITE" id="PS50108">
    <property type="entry name" value="CRIB"/>
    <property type="match status" value="1"/>
</dbReference>
<feature type="compositionally biased region" description="Pro residues" evidence="17">
    <location>
        <begin position="1097"/>
        <end position="1109"/>
    </location>
</feature>
<dbReference type="SMART" id="SM00285">
    <property type="entry name" value="PBD"/>
    <property type="match status" value="1"/>
</dbReference>
<feature type="compositionally biased region" description="Low complexity" evidence="17">
    <location>
        <begin position="1077"/>
        <end position="1088"/>
    </location>
</feature>
<evidence type="ECO:0000256" key="9">
    <source>
        <dbReference type="ARBA" id="ARBA00022777"/>
    </source>
</evidence>
<dbReference type="Proteomes" id="UP001152803">
    <property type="component" value="Unassembled WGS sequence"/>
</dbReference>
<dbReference type="CDD" id="cd01093">
    <property type="entry name" value="CRIB_PAK_like"/>
    <property type="match status" value="1"/>
</dbReference>
<keyword evidence="9" id="KW-0418">Kinase</keyword>
<dbReference type="InterPro" id="IPR011009">
    <property type="entry name" value="Kinase-like_dom_sf"/>
</dbReference>
<dbReference type="PROSITE" id="PS00107">
    <property type="entry name" value="PROTEIN_KINASE_ATP"/>
    <property type="match status" value="1"/>
</dbReference>
<dbReference type="OrthoDB" id="823504at2759"/>
<evidence type="ECO:0000256" key="14">
    <source>
        <dbReference type="ARBA" id="ARBA00061342"/>
    </source>
</evidence>
<evidence type="ECO:0000256" key="12">
    <source>
        <dbReference type="ARBA" id="ARBA00023004"/>
    </source>
</evidence>
<evidence type="ECO:0000256" key="15">
    <source>
        <dbReference type="PIRSR" id="PIRSR619791-2"/>
    </source>
</evidence>
<feature type="region of interest" description="Disordered" evidence="17">
    <location>
        <begin position="1071"/>
        <end position="1129"/>
    </location>
</feature>
<dbReference type="EMBL" id="JAFJMO010000001">
    <property type="protein sequence ID" value="KAJ8288723.1"/>
    <property type="molecule type" value="Genomic_DNA"/>
</dbReference>
<dbReference type="FunFam" id="1.10.510.10:FF:000073">
    <property type="entry name" value="Non-specific serine/threonine protein kinase"/>
    <property type="match status" value="1"/>
</dbReference>
<evidence type="ECO:0000256" key="16">
    <source>
        <dbReference type="PROSITE-ProRule" id="PRU10141"/>
    </source>
</evidence>
<keyword evidence="7 18" id="KW-0732">Signal</keyword>
<dbReference type="Pfam" id="PF03098">
    <property type="entry name" value="An_peroxidase"/>
    <property type="match status" value="1"/>
</dbReference>